<keyword evidence="3" id="KW-1185">Reference proteome</keyword>
<evidence type="ECO:0000313" key="2">
    <source>
        <dbReference type="EMBL" id="ETN70736.1"/>
    </source>
</evidence>
<dbReference type="AlphaFoldDB" id="W2SPE9"/>
<keyword evidence="1" id="KW-0732">Signal</keyword>
<feature type="chain" id="PRO_5004825522" description="SUEL-type lectin domain-containing protein" evidence="1">
    <location>
        <begin position="26"/>
        <end position="121"/>
    </location>
</feature>
<gene>
    <name evidence="2" type="ORF">NECAME_14573</name>
</gene>
<evidence type="ECO:0008006" key="4">
    <source>
        <dbReference type="Google" id="ProtNLM"/>
    </source>
</evidence>
<name>W2SPE9_NECAM</name>
<accession>W2SPE9</accession>
<dbReference type="Proteomes" id="UP000053676">
    <property type="component" value="Unassembled WGS sequence"/>
</dbReference>
<sequence length="121" mass="13668">MVPSRTTGWLGPTLALCLLITGTETISKNFVNSSMPEMRPTFVVNFDMATVICQHSEDSTDLHLHEISVLCDGKNDCYQNPAMHDESFPYCDVLAIGRCLLDESQRMAYVTYMYRAIVHEN</sequence>
<proteinExistence type="predicted"/>
<protein>
    <recommendedName>
        <fullName evidence="4">SUEL-type lectin domain-containing protein</fullName>
    </recommendedName>
</protein>
<dbReference type="KEGG" id="nai:NECAME_14573"/>
<evidence type="ECO:0000256" key="1">
    <source>
        <dbReference type="SAM" id="SignalP"/>
    </source>
</evidence>
<feature type="signal peptide" evidence="1">
    <location>
        <begin position="1"/>
        <end position="25"/>
    </location>
</feature>
<dbReference type="STRING" id="51031.W2SPE9"/>
<dbReference type="EMBL" id="KI668902">
    <property type="protein sequence ID" value="ETN70736.1"/>
    <property type="molecule type" value="Genomic_DNA"/>
</dbReference>
<dbReference type="OMA" id="ICQHSED"/>
<organism evidence="2 3">
    <name type="scientific">Necator americanus</name>
    <name type="common">Human hookworm</name>
    <dbReference type="NCBI Taxonomy" id="51031"/>
    <lineage>
        <taxon>Eukaryota</taxon>
        <taxon>Metazoa</taxon>
        <taxon>Ecdysozoa</taxon>
        <taxon>Nematoda</taxon>
        <taxon>Chromadorea</taxon>
        <taxon>Rhabditida</taxon>
        <taxon>Rhabditina</taxon>
        <taxon>Rhabditomorpha</taxon>
        <taxon>Strongyloidea</taxon>
        <taxon>Ancylostomatidae</taxon>
        <taxon>Bunostominae</taxon>
        <taxon>Necator</taxon>
    </lineage>
</organism>
<evidence type="ECO:0000313" key="3">
    <source>
        <dbReference type="Proteomes" id="UP000053676"/>
    </source>
</evidence>
<reference evidence="3" key="1">
    <citation type="journal article" date="2014" name="Nat. Genet.">
        <title>Genome of the human hookworm Necator americanus.</title>
        <authorList>
            <person name="Tang Y.T."/>
            <person name="Gao X."/>
            <person name="Rosa B.A."/>
            <person name="Abubucker S."/>
            <person name="Hallsworth-Pepin K."/>
            <person name="Martin J."/>
            <person name="Tyagi R."/>
            <person name="Heizer E."/>
            <person name="Zhang X."/>
            <person name="Bhonagiri-Palsikar V."/>
            <person name="Minx P."/>
            <person name="Warren W.C."/>
            <person name="Wang Q."/>
            <person name="Zhan B."/>
            <person name="Hotez P.J."/>
            <person name="Sternberg P.W."/>
            <person name="Dougall A."/>
            <person name="Gaze S.T."/>
            <person name="Mulvenna J."/>
            <person name="Sotillo J."/>
            <person name="Ranganathan S."/>
            <person name="Rabelo E.M."/>
            <person name="Wilson R.K."/>
            <person name="Felgner P.L."/>
            <person name="Bethony J."/>
            <person name="Hawdon J.M."/>
            <person name="Gasser R.B."/>
            <person name="Loukas A."/>
            <person name="Mitreva M."/>
        </authorList>
    </citation>
    <scope>NUCLEOTIDE SEQUENCE [LARGE SCALE GENOMIC DNA]</scope>
</reference>
<dbReference type="OrthoDB" id="5912995at2759"/>